<dbReference type="InterPro" id="IPR029044">
    <property type="entry name" value="Nucleotide-diphossugar_trans"/>
</dbReference>
<comment type="caution">
    <text evidence="2">The sequence shown here is derived from an EMBL/GenBank/DDBJ whole genome shotgun (WGS) entry which is preliminary data.</text>
</comment>
<evidence type="ECO:0000313" key="2">
    <source>
        <dbReference type="EMBL" id="OCH21230.1"/>
    </source>
</evidence>
<accession>A0A1B9NYZ5</accession>
<gene>
    <name evidence="2" type="ORF">A6E04_11845</name>
</gene>
<dbReference type="OrthoDB" id="9788272at2"/>
<dbReference type="AlphaFoldDB" id="A0A1B9NYZ5"/>
<dbReference type="Gene3D" id="3.90.550.10">
    <property type="entry name" value="Spore Coat Polysaccharide Biosynthesis Protein SpsA, Chain A"/>
    <property type="match status" value="1"/>
</dbReference>
<dbReference type="InterPro" id="IPR005835">
    <property type="entry name" value="NTP_transferase_dom"/>
</dbReference>
<dbReference type="Pfam" id="PF00483">
    <property type="entry name" value="NTP_transferase"/>
    <property type="match status" value="1"/>
</dbReference>
<dbReference type="Gene3D" id="2.160.10.10">
    <property type="entry name" value="Hexapeptide repeat proteins"/>
    <property type="match status" value="1"/>
</dbReference>
<dbReference type="CDD" id="cd04181">
    <property type="entry name" value="NTP_transferase"/>
    <property type="match status" value="1"/>
</dbReference>
<name>A0A1B9NYZ5_ALILO</name>
<sequence>MKGMILAAGKGTRVKPITHTIPKPMIPILGKPVMESMIELFAKHNINKIVINTSHLSEVIEGYFRDGHHFNTQLSYSYEGEIINGEFKSKTLGSAGGMQKIQEFSGFFDDTFIVVCGDAWIDLDLTKAVKHHKEKGGIATIVTKAVLNEDIHKYGIVVSDEHGLITHFQEKPTVEAAFSNQANTGIYIFEPAIFDFIPKEGEYDIGSELFPQLVEKNIPFYAVTMDFQWLDVGNITDIWDVTNDILNGKVNGYPIPGTQIKAGVWVGINTVIDFKHCNITPPVVISSGCHIKPGATIEGPTVISPNCTVDSEAIVRNSLIYDYIHIKDFMLLDQKTVFNNYCIDREGNSTSYSEMSKKCISTVMNDTLSDMSAFTNGTTEK</sequence>
<dbReference type="SUPFAM" id="SSF53448">
    <property type="entry name" value="Nucleotide-diphospho-sugar transferases"/>
    <property type="match status" value="1"/>
</dbReference>
<reference evidence="2 3" key="1">
    <citation type="submission" date="2016-06" db="EMBL/GenBank/DDBJ databases">
        <authorList>
            <person name="Kjaerup R.B."/>
            <person name="Dalgaard T.S."/>
            <person name="Juul-Madsen H.R."/>
        </authorList>
    </citation>
    <scope>NUCLEOTIDE SEQUENCE [LARGE SCALE GENOMIC DNA]</scope>
    <source>
        <strain evidence="2 3">1S159</strain>
    </source>
</reference>
<proteinExistence type="predicted"/>
<dbReference type="STRING" id="688.A6E04_11845"/>
<evidence type="ECO:0000259" key="1">
    <source>
        <dbReference type="Pfam" id="PF00483"/>
    </source>
</evidence>
<keyword evidence="2" id="KW-0808">Transferase</keyword>
<dbReference type="RefSeq" id="WP_023602605.1">
    <property type="nucleotide sequence ID" value="NZ_CAWMPN010000009.1"/>
</dbReference>
<dbReference type="PANTHER" id="PTHR22572">
    <property type="entry name" value="SUGAR-1-PHOSPHATE GUANYL TRANSFERASE"/>
    <property type="match status" value="1"/>
</dbReference>
<dbReference type="InterPro" id="IPR050486">
    <property type="entry name" value="Mannose-1P_guanyltransferase"/>
</dbReference>
<feature type="domain" description="Nucleotidyl transferase" evidence="1">
    <location>
        <begin position="2"/>
        <end position="247"/>
    </location>
</feature>
<evidence type="ECO:0000313" key="3">
    <source>
        <dbReference type="Proteomes" id="UP000093523"/>
    </source>
</evidence>
<dbReference type="GO" id="GO:0016740">
    <property type="term" value="F:transferase activity"/>
    <property type="evidence" value="ECO:0007669"/>
    <property type="project" value="UniProtKB-KW"/>
</dbReference>
<organism evidence="2 3">
    <name type="scientific">Aliivibrio logei</name>
    <name type="common">Vibrio logei</name>
    <dbReference type="NCBI Taxonomy" id="688"/>
    <lineage>
        <taxon>Bacteria</taxon>
        <taxon>Pseudomonadati</taxon>
        <taxon>Pseudomonadota</taxon>
        <taxon>Gammaproteobacteria</taxon>
        <taxon>Vibrionales</taxon>
        <taxon>Vibrionaceae</taxon>
        <taxon>Aliivibrio</taxon>
    </lineage>
</organism>
<protein>
    <submittedName>
        <fullName evidence="2">Mannose-1-phosphate guanyltransferase</fullName>
    </submittedName>
</protein>
<dbReference type="Proteomes" id="UP000093523">
    <property type="component" value="Unassembled WGS sequence"/>
</dbReference>
<dbReference type="EMBL" id="MAJU01000009">
    <property type="protein sequence ID" value="OCH21230.1"/>
    <property type="molecule type" value="Genomic_DNA"/>
</dbReference>